<evidence type="ECO:0000313" key="12">
    <source>
        <dbReference type="Proteomes" id="UP001187734"/>
    </source>
</evidence>
<dbReference type="SUPFAM" id="SSF56112">
    <property type="entry name" value="Protein kinase-like (PK-like)"/>
    <property type="match status" value="1"/>
</dbReference>
<dbReference type="InterPro" id="IPR050660">
    <property type="entry name" value="NEK_Ser/Thr_kinase"/>
</dbReference>
<gene>
    <name evidence="11" type="ORF">FTOL_01872</name>
</gene>
<protein>
    <recommendedName>
        <fullName evidence="1">non-specific serine/threonine protein kinase</fullName>
        <ecNumber evidence="1">2.7.11.1</ecNumber>
    </recommendedName>
</protein>
<feature type="compositionally biased region" description="Polar residues" evidence="9">
    <location>
        <begin position="489"/>
        <end position="498"/>
    </location>
</feature>
<evidence type="ECO:0000256" key="6">
    <source>
        <dbReference type="ARBA" id="ARBA00022840"/>
    </source>
</evidence>
<dbReference type="GO" id="GO:0004674">
    <property type="term" value="F:protein serine/threonine kinase activity"/>
    <property type="evidence" value="ECO:0007669"/>
    <property type="project" value="UniProtKB-KW"/>
</dbReference>
<comment type="caution">
    <text evidence="11">The sequence shown here is derived from an EMBL/GenBank/DDBJ whole genome shotgun (WGS) entry which is preliminary data.</text>
</comment>
<dbReference type="Gene3D" id="1.10.510.10">
    <property type="entry name" value="Transferase(Phosphotransferase) domain 1"/>
    <property type="match status" value="1"/>
</dbReference>
<dbReference type="GO" id="GO:0005524">
    <property type="term" value="F:ATP binding"/>
    <property type="evidence" value="ECO:0007669"/>
    <property type="project" value="UniProtKB-KW"/>
</dbReference>
<evidence type="ECO:0000256" key="1">
    <source>
        <dbReference type="ARBA" id="ARBA00012513"/>
    </source>
</evidence>
<dbReference type="EMBL" id="ONZP01000052">
    <property type="protein sequence ID" value="SPJ72144.1"/>
    <property type="molecule type" value="Genomic_DNA"/>
</dbReference>
<proteinExistence type="predicted"/>
<dbReference type="GO" id="GO:0005634">
    <property type="term" value="C:nucleus"/>
    <property type="evidence" value="ECO:0007669"/>
    <property type="project" value="TreeGrafter"/>
</dbReference>
<dbReference type="InterPro" id="IPR011009">
    <property type="entry name" value="Kinase-like_dom_sf"/>
</dbReference>
<evidence type="ECO:0000256" key="4">
    <source>
        <dbReference type="ARBA" id="ARBA00022741"/>
    </source>
</evidence>
<feature type="compositionally biased region" description="Basic and acidic residues" evidence="9">
    <location>
        <begin position="563"/>
        <end position="577"/>
    </location>
</feature>
<evidence type="ECO:0000256" key="3">
    <source>
        <dbReference type="ARBA" id="ARBA00022679"/>
    </source>
</evidence>
<keyword evidence="5" id="KW-0418">Kinase</keyword>
<feature type="domain" description="Protein kinase" evidence="10">
    <location>
        <begin position="147"/>
        <end position="485"/>
    </location>
</feature>
<comment type="catalytic activity">
    <reaction evidence="7">
        <text>L-threonyl-[protein] + ATP = O-phospho-L-threonyl-[protein] + ADP + H(+)</text>
        <dbReference type="Rhea" id="RHEA:46608"/>
        <dbReference type="Rhea" id="RHEA-COMP:11060"/>
        <dbReference type="Rhea" id="RHEA-COMP:11605"/>
        <dbReference type="ChEBI" id="CHEBI:15378"/>
        <dbReference type="ChEBI" id="CHEBI:30013"/>
        <dbReference type="ChEBI" id="CHEBI:30616"/>
        <dbReference type="ChEBI" id="CHEBI:61977"/>
        <dbReference type="ChEBI" id="CHEBI:456216"/>
        <dbReference type="EC" id="2.7.11.1"/>
    </reaction>
</comment>
<dbReference type="PANTHER" id="PTHR43671:SF98">
    <property type="entry name" value="SERINE_THREONINE-PROTEIN KINASE NEK11"/>
    <property type="match status" value="1"/>
</dbReference>
<keyword evidence="2" id="KW-0723">Serine/threonine-protein kinase</keyword>
<evidence type="ECO:0000256" key="5">
    <source>
        <dbReference type="ARBA" id="ARBA00022777"/>
    </source>
</evidence>
<feature type="region of interest" description="Disordered" evidence="9">
    <location>
        <begin position="548"/>
        <end position="587"/>
    </location>
</feature>
<name>A0AAE8M0Z1_9HYPO</name>
<reference evidence="11" key="1">
    <citation type="submission" date="2018-03" db="EMBL/GenBank/DDBJ databases">
        <authorList>
            <person name="Guldener U."/>
        </authorList>
    </citation>
    <scope>NUCLEOTIDE SEQUENCE</scope>
</reference>
<dbReference type="Proteomes" id="UP001187734">
    <property type="component" value="Unassembled WGS sequence"/>
</dbReference>
<dbReference type="PROSITE" id="PS50011">
    <property type="entry name" value="PROTEIN_KINASE_DOM"/>
    <property type="match status" value="1"/>
</dbReference>
<dbReference type="InterPro" id="IPR000719">
    <property type="entry name" value="Prot_kinase_dom"/>
</dbReference>
<sequence length="804" mass="91516">MTMHLLDHFRQYVDTNLMLGVNGDDKKVHYIAPAILKIYWTEKRVDAILNEYESLISQSSDMIMSQYLRIFSILVHIGEPREISWFCTNVKHISDIHLPLDRDSFPVRCPWAEAFLESQWMFNPLLLTSDCVYQRTISCKTILPVTYEKALTEKRGGQSKVWKVQLHSKCNFVAPENESVVFKVYEGTHAEDLYQAETSVYLRLRAKASKYITKHFACFSFQGKQKFIIVLEYAAGGSLLDFLQNTPLPVEPDDFHLLWGRLSKLLDALEVLHDIYRSDRQSHWLLAGVHQDIQPANILVFPQKDKSAPFDVRFKLTDFGLAEIGRVSTSTGTMVTENRGNRMYISPESYANFSVQELVKTDLPPTADIWSLGAVFSDVLIWSSLGELGREKYRVRRREEISRQRHLKAADFDACFHDGEDRLAAVEDSHNLALEHRRRTDAMSPFISQLILEYMLVDVGERGTAMQIRTRASKGMTKLKNDPSLGSRPLQTNGNQLQMPLRSRVPSGRSATSPSPTTLHRPPPIPTSTRFEAPQEVGQVMITDRTYFQHSPVENLSPARVASPERRQSSEDQRHGPDPNPGPASTLVTVDMVYPMLEEKDNFNPFMNPLNTRAEKSLKIMELPGIGEARSKIEERMGRDQIMVIDNFSSMKKHRPSVMRTARVISYVAKAADDNGMELYAASEATKKPRVCITSSQIEKAIGKMKTVNGTCNMWKSLDRILDRILVGTKVKPTSIYVYTDGIWEPGADEVRHAIRRAIDYLIKCNQSSSTLMFQFIQFGDDVEGSTRLDYLDDECTRQHGNET</sequence>
<evidence type="ECO:0000256" key="7">
    <source>
        <dbReference type="ARBA" id="ARBA00047899"/>
    </source>
</evidence>
<keyword evidence="6" id="KW-0067">ATP-binding</keyword>
<dbReference type="SMART" id="SM00220">
    <property type="entry name" value="S_TKc"/>
    <property type="match status" value="1"/>
</dbReference>
<dbReference type="PANTHER" id="PTHR43671">
    <property type="entry name" value="SERINE/THREONINE-PROTEIN KINASE NEK"/>
    <property type="match status" value="1"/>
</dbReference>
<keyword evidence="12" id="KW-1185">Reference proteome</keyword>
<dbReference type="AlphaFoldDB" id="A0AAE8M0Z1"/>
<organism evidence="11 12">
    <name type="scientific">Fusarium torulosum</name>
    <dbReference type="NCBI Taxonomy" id="33205"/>
    <lineage>
        <taxon>Eukaryota</taxon>
        <taxon>Fungi</taxon>
        <taxon>Dikarya</taxon>
        <taxon>Ascomycota</taxon>
        <taxon>Pezizomycotina</taxon>
        <taxon>Sordariomycetes</taxon>
        <taxon>Hypocreomycetidae</taxon>
        <taxon>Hypocreales</taxon>
        <taxon>Nectriaceae</taxon>
        <taxon>Fusarium</taxon>
    </lineage>
</organism>
<accession>A0AAE8M0Z1</accession>
<feature type="region of interest" description="Disordered" evidence="9">
    <location>
        <begin position="472"/>
        <end position="531"/>
    </location>
</feature>
<evidence type="ECO:0000259" key="10">
    <source>
        <dbReference type="PROSITE" id="PS50011"/>
    </source>
</evidence>
<evidence type="ECO:0000256" key="2">
    <source>
        <dbReference type="ARBA" id="ARBA00022527"/>
    </source>
</evidence>
<feature type="compositionally biased region" description="Polar residues" evidence="9">
    <location>
        <begin position="509"/>
        <end position="518"/>
    </location>
</feature>
<dbReference type="Pfam" id="PF00069">
    <property type="entry name" value="Pkinase"/>
    <property type="match status" value="1"/>
</dbReference>
<comment type="catalytic activity">
    <reaction evidence="8">
        <text>L-seryl-[protein] + ATP = O-phospho-L-seryl-[protein] + ADP + H(+)</text>
        <dbReference type="Rhea" id="RHEA:17989"/>
        <dbReference type="Rhea" id="RHEA-COMP:9863"/>
        <dbReference type="Rhea" id="RHEA-COMP:11604"/>
        <dbReference type="ChEBI" id="CHEBI:15378"/>
        <dbReference type="ChEBI" id="CHEBI:29999"/>
        <dbReference type="ChEBI" id="CHEBI:30616"/>
        <dbReference type="ChEBI" id="CHEBI:83421"/>
        <dbReference type="ChEBI" id="CHEBI:456216"/>
        <dbReference type="EC" id="2.7.11.1"/>
    </reaction>
</comment>
<evidence type="ECO:0000313" key="11">
    <source>
        <dbReference type="EMBL" id="SPJ72144.1"/>
    </source>
</evidence>
<evidence type="ECO:0000256" key="9">
    <source>
        <dbReference type="SAM" id="MobiDB-lite"/>
    </source>
</evidence>
<dbReference type="EC" id="2.7.11.1" evidence="1"/>
<keyword evidence="3" id="KW-0808">Transferase</keyword>
<evidence type="ECO:0000256" key="8">
    <source>
        <dbReference type="ARBA" id="ARBA00048679"/>
    </source>
</evidence>
<keyword evidence="4" id="KW-0547">Nucleotide-binding</keyword>